<name>A0A132EVW9_9BURK</name>
<proteinExistence type="predicted"/>
<dbReference type="RefSeq" id="WP_155640978.1">
    <property type="nucleotide sequence ID" value="NZ_LPJX01000055.1"/>
</dbReference>
<evidence type="ECO:0000313" key="1">
    <source>
        <dbReference type="EMBL" id="KWF60788.1"/>
    </source>
</evidence>
<protein>
    <submittedName>
        <fullName evidence="1">Uncharacterized protein</fullName>
    </submittedName>
</protein>
<dbReference type="EMBL" id="LPJX01000055">
    <property type="protein sequence ID" value="KWF60788.1"/>
    <property type="molecule type" value="Genomic_DNA"/>
</dbReference>
<dbReference type="Proteomes" id="UP000061512">
    <property type="component" value="Unassembled WGS sequence"/>
</dbReference>
<organism evidence="1 2">
    <name type="scientific">Burkholderia pseudomultivorans</name>
    <dbReference type="NCBI Taxonomy" id="1207504"/>
    <lineage>
        <taxon>Bacteria</taxon>
        <taxon>Pseudomonadati</taxon>
        <taxon>Pseudomonadota</taxon>
        <taxon>Betaproteobacteria</taxon>
        <taxon>Burkholderiales</taxon>
        <taxon>Burkholderiaceae</taxon>
        <taxon>Burkholderia</taxon>
        <taxon>Burkholderia cepacia complex</taxon>
    </lineage>
</organism>
<dbReference type="AlphaFoldDB" id="A0A132EVW9"/>
<reference evidence="1 2" key="1">
    <citation type="submission" date="2015-11" db="EMBL/GenBank/DDBJ databases">
        <title>Expanding the genomic diversity of Burkholderia species for the development of highly accurate diagnostics.</title>
        <authorList>
            <person name="Sahl J."/>
            <person name="Keim P."/>
            <person name="Wagner D."/>
        </authorList>
    </citation>
    <scope>NUCLEOTIDE SEQUENCE [LARGE SCALE GENOMIC DNA]</scope>
    <source>
        <strain evidence="1 2">MSMB574WGS</strain>
    </source>
</reference>
<evidence type="ECO:0000313" key="2">
    <source>
        <dbReference type="Proteomes" id="UP000061512"/>
    </source>
</evidence>
<sequence>MQIDVDATNRAWTAAPLRHRALSLCMLCDPFAARTHVSNMIEPHVVAHCKNAMRDVPYFDIVEGRLSIDPVHRQATAPILHDETRRTAQCSAVTEGRDASGFDIRFRGDRQRRRPPGKR</sequence>
<gene>
    <name evidence="1" type="ORF">WT57_01670</name>
</gene>
<accession>A0A132EVW9</accession>
<comment type="caution">
    <text evidence="1">The sequence shown here is derived from an EMBL/GenBank/DDBJ whole genome shotgun (WGS) entry which is preliminary data.</text>
</comment>